<sequence>MERMAEDAGVTVRTSQGEAGESSSRQGGGRVGGGLRSGEQKSKQRTMEVTNSGKCGSWERAS</sequence>
<feature type="region of interest" description="Disordered" evidence="1">
    <location>
        <begin position="1"/>
        <end position="62"/>
    </location>
</feature>
<gene>
    <name evidence="2" type="ORF">E2C01_056993</name>
</gene>
<evidence type="ECO:0000256" key="1">
    <source>
        <dbReference type="SAM" id="MobiDB-lite"/>
    </source>
</evidence>
<dbReference type="AlphaFoldDB" id="A0A5B7GYV2"/>
<organism evidence="2 3">
    <name type="scientific">Portunus trituberculatus</name>
    <name type="common">Swimming crab</name>
    <name type="synonym">Neptunus trituberculatus</name>
    <dbReference type="NCBI Taxonomy" id="210409"/>
    <lineage>
        <taxon>Eukaryota</taxon>
        <taxon>Metazoa</taxon>
        <taxon>Ecdysozoa</taxon>
        <taxon>Arthropoda</taxon>
        <taxon>Crustacea</taxon>
        <taxon>Multicrustacea</taxon>
        <taxon>Malacostraca</taxon>
        <taxon>Eumalacostraca</taxon>
        <taxon>Eucarida</taxon>
        <taxon>Decapoda</taxon>
        <taxon>Pleocyemata</taxon>
        <taxon>Brachyura</taxon>
        <taxon>Eubrachyura</taxon>
        <taxon>Portunoidea</taxon>
        <taxon>Portunidae</taxon>
        <taxon>Portuninae</taxon>
        <taxon>Portunus</taxon>
    </lineage>
</organism>
<dbReference type="EMBL" id="VSRR010020187">
    <property type="protein sequence ID" value="MPC62903.1"/>
    <property type="molecule type" value="Genomic_DNA"/>
</dbReference>
<dbReference type="Proteomes" id="UP000324222">
    <property type="component" value="Unassembled WGS sequence"/>
</dbReference>
<evidence type="ECO:0000313" key="3">
    <source>
        <dbReference type="Proteomes" id="UP000324222"/>
    </source>
</evidence>
<evidence type="ECO:0000313" key="2">
    <source>
        <dbReference type="EMBL" id="MPC62903.1"/>
    </source>
</evidence>
<comment type="caution">
    <text evidence="2">The sequence shown here is derived from an EMBL/GenBank/DDBJ whole genome shotgun (WGS) entry which is preliminary data.</text>
</comment>
<feature type="compositionally biased region" description="Low complexity" evidence="1">
    <location>
        <begin position="15"/>
        <end position="25"/>
    </location>
</feature>
<protein>
    <submittedName>
        <fullName evidence="2">Uncharacterized protein</fullName>
    </submittedName>
</protein>
<accession>A0A5B7GYV2</accession>
<keyword evidence="3" id="KW-1185">Reference proteome</keyword>
<feature type="compositionally biased region" description="Gly residues" evidence="1">
    <location>
        <begin position="26"/>
        <end position="36"/>
    </location>
</feature>
<proteinExistence type="predicted"/>
<reference evidence="2 3" key="1">
    <citation type="submission" date="2019-05" db="EMBL/GenBank/DDBJ databases">
        <title>Another draft genome of Portunus trituberculatus and its Hox gene families provides insights of decapod evolution.</title>
        <authorList>
            <person name="Jeong J.-H."/>
            <person name="Song I."/>
            <person name="Kim S."/>
            <person name="Choi T."/>
            <person name="Kim D."/>
            <person name="Ryu S."/>
            <person name="Kim W."/>
        </authorList>
    </citation>
    <scope>NUCLEOTIDE SEQUENCE [LARGE SCALE GENOMIC DNA]</scope>
    <source>
        <tissue evidence="2">Muscle</tissue>
    </source>
</reference>
<name>A0A5B7GYV2_PORTR</name>